<keyword evidence="2" id="KW-1185">Reference proteome</keyword>
<dbReference type="Proteomes" id="UP000316092">
    <property type="component" value="Unassembled WGS sequence"/>
</dbReference>
<sequence length="61" mass="6896">MLIVEYDLERGSVWVPHPLSLAKLQILCAELGWPAPQKLAEHPPRYQRGMISSALIAWVES</sequence>
<comment type="caution">
    <text evidence="1">The sequence shown here is derived from an EMBL/GenBank/DDBJ whole genome shotgun (WGS) entry which is preliminary data.</text>
</comment>
<evidence type="ECO:0000313" key="1">
    <source>
        <dbReference type="EMBL" id="TSA83719.1"/>
    </source>
</evidence>
<evidence type="ECO:0000313" key="2">
    <source>
        <dbReference type="Proteomes" id="UP000316092"/>
    </source>
</evidence>
<dbReference type="EMBL" id="VKDB01000013">
    <property type="protein sequence ID" value="TSA83719.1"/>
    <property type="molecule type" value="Genomic_DNA"/>
</dbReference>
<protein>
    <submittedName>
        <fullName evidence="1">Uncharacterized protein</fullName>
    </submittedName>
</protein>
<dbReference type="AlphaFoldDB" id="A0A553UU23"/>
<proteinExistence type="predicted"/>
<name>A0A553UU23_9DEIO</name>
<reference evidence="1 2" key="1">
    <citation type="submission" date="2019-07" db="EMBL/GenBank/DDBJ databases">
        <title>Deinococcus detaillus sp. nov., isolated from humus soil in Antarctica.</title>
        <authorList>
            <person name="Zhang K."/>
        </authorList>
    </citation>
    <scope>NUCLEOTIDE SEQUENCE [LARGE SCALE GENOMIC DNA]</scope>
    <source>
        <strain evidence="1 2">H1</strain>
    </source>
</reference>
<dbReference type="OrthoDB" id="71864at2"/>
<organism evidence="1 2">
    <name type="scientific">Deinococcus detaillensis</name>
    <dbReference type="NCBI Taxonomy" id="2592048"/>
    <lineage>
        <taxon>Bacteria</taxon>
        <taxon>Thermotogati</taxon>
        <taxon>Deinococcota</taxon>
        <taxon>Deinococci</taxon>
        <taxon>Deinococcales</taxon>
        <taxon>Deinococcaceae</taxon>
        <taxon>Deinococcus</taxon>
    </lineage>
</organism>
<gene>
    <name evidence="1" type="ORF">FNU79_11995</name>
</gene>
<accession>A0A553UU23</accession>
<dbReference type="RefSeq" id="WP_143721070.1">
    <property type="nucleotide sequence ID" value="NZ_VKDB01000013.1"/>
</dbReference>